<accession>F6B569</accession>
<sequence length="110" mass="12792">MAMPKLADLIDEYNHIKGSITYKLDPKKLFDKTTPEVVFCEKTVGQSYFSLVRNPDFEIVFTYKTGDKTYYSRLDLNSFQPIYDTHLFLSWGPDHCELCWAVTPGCCENF</sequence>
<gene>
    <name evidence="1" type="ordered locus">Desca_0184</name>
</gene>
<keyword evidence="2" id="KW-1185">Reference proteome</keyword>
<reference evidence="1 2" key="1">
    <citation type="submission" date="2011-05" db="EMBL/GenBank/DDBJ databases">
        <title>Complete sequence of Desulfotomaculum carboxydivorans CO-1-SRB.</title>
        <authorList>
            <consortium name="US DOE Joint Genome Institute"/>
            <person name="Lucas S."/>
            <person name="Han J."/>
            <person name="Lapidus A."/>
            <person name="Cheng J.-F."/>
            <person name="Goodwin L."/>
            <person name="Pitluck S."/>
            <person name="Peters L."/>
            <person name="Mikhailova N."/>
            <person name="Lu M."/>
            <person name="Han C."/>
            <person name="Tapia R."/>
            <person name="Land M."/>
            <person name="Hauser L."/>
            <person name="Kyrpides N."/>
            <person name="Ivanova N."/>
            <person name="Pagani I."/>
            <person name="Stams A."/>
            <person name="Plugge C."/>
            <person name="Muyzer G."/>
            <person name="Kuever J."/>
            <person name="Parshina S."/>
            <person name="Ivanova A."/>
            <person name="Nazina T."/>
            <person name="Woyke T."/>
        </authorList>
    </citation>
    <scope>NUCLEOTIDE SEQUENCE [LARGE SCALE GENOMIC DNA]</scope>
    <source>
        <strain evidence="2">DSM 14880 / VKM B-2319 / CO-1-SRB</strain>
    </source>
</reference>
<dbReference type="RefSeq" id="WP_003545194.1">
    <property type="nucleotide sequence ID" value="NC_015565.1"/>
</dbReference>
<dbReference type="EMBL" id="CP002736">
    <property type="protein sequence ID" value="AEF93088.1"/>
    <property type="molecule type" value="Genomic_DNA"/>
</dbReference>
<dbReference type="KEGG" id="dca:Desca_0184"/>
<dbReference type="eggNOG" id="ENOG502ZTTW">
    <property type="taxonomic scope" value="Bacteria"/>
</dbReference>
<evidence type="ECO:0000313" key="1">
    <source>
        <dbReference type="EMBL" id="AEF93088.1"/>
    </source>
</evidence>
<evidence type="ECO:0000313" key="2">
    <source>
        <dbReference type="Proteomes" id="UP000009226"/>
    </source>
</evidence>
<protein>
    <submittedName>
        <fullName evidence="1">Uncharacterized protein</fullName>
    </submittedName>
</protein>
<dbReference type="HOGENOM" id="CLU_2166868_0_0_9"/>
<dbReference type="AlphaFoldDB" id="F6B569"/>
<proteinExistence type="predicted"/>
<dbReference type="Proteomes" id="UP000009226">
    <property type="component" value="Chromosome"/>
</dbReference>
<organism evidence="1 2">
    <name type="scientific">Desulfotomaculum nigrificans (strain DSM 14880 / VKM B-2319 / CO-1-SRB)</name>
    <name type="common">Desulfotomaculum carboxydivorans</name>
    <dbReference type="NCBI Taxonomy" id="868595"/>
    <lineage>
        <taxon>Bacteria</taxon>
        <taxon>Bacillati</taxon>
        <taxon>Bacillota</taxon>
        <taxon>Clostridia</taxon>
        <taxon>Eubacteriales</taxon>
        <taxon>Desulfotomaculaceae</taxon>
        <taxon>Desulfotomaculum</taxon>
    </lineage>
</organism>
<name>F6B569_DESCC</name>